<name>A0A2P2NS56_RHIMU</name>
<sequence length="34" mass="3922">MSFVLIKKRSALLNKYNFARSKITSHHSQNVKSS</sequence>
<organism evidence="1">
    <name type="scientific">Rhizophora mucronata</name>
    <name type="common">Asiatic mangrove</name>
    <dbReference type="NCBI Taxonomy" id="61149"/>
    <lineage>
        <taxon>Eukaryota</taxon>
        <taxon>Viridiplantae</taxon>
        <taxon>Streptophyta</taxon>
        <taxon>Embryophyta</taxon>
        <taxon>Tracheophyta</taxon>
        <taxon>Spermatophyta</taxon>
        <taxon>Magnoliopsida</taxon>
        <taxon>eudicotyledons</taxon>
        <taxon>Gunneridae</taxon>
        <taxon>Pentapetalae</taxon>
        <taxon>rosids</taxon>
        <taxon>fabids</taxon>
        <taxon>Malpighiales</taxon>
        <taxon>Rhizophoraceae</taxon>
        <taxon>Rhizophora</taxon>
    </lineage>
</organism>
<protein>
    <submittedName>
        <fullName evidence="1">Uncharacterized protein</fullName>
    </submittedName>
</protein>
<proteinExistence type="predicted"/>
<dbReference type="AlphaFoldDB" id="A0A2P2NS56"/>
<reference evidence="1" key="1">
    <citation type="submission" date="2018-02" db="EMBL/GenBank/DDBJ databases">
        <title>Rhizophora mucronata_Transcriptome.</title>
        <authorList>
            <person name="Meera S.P."/>
            <person name="Sreeshan A."/>
            <person name="Augustine A."/>
        </authorList>
    </citation>
    <scope>NUCLEOTIDE SEQUENCE</scope>
    <source>
        <tissue evidence="1">Leaf</tissue>
    </source>
</reference>
<dbReference type="EMBL" id="GGEC01064801">
    <property type="protein sequence ID" value="MBX45285.1"/>
    <property type="molecule type" value="Transcribed_RNA"/>
</dbReference>
<accession>A0A2P2NS56</accession>
<evidence type="ECO:0000313" key="1">
    <source>
        <dbReference type="EMBL" id="MBX45285.1"/>
    </source>
</evidence>